<dbReference type="PANTHER" id="PTHR31912">
    <property type="entry name" value="IP13529P"/>
    <property type="match status" value="1"/>
</dbReference>
<dbReference type="AlphaFoldDB" id="A0A2N5UX67"/>
<organism evidence="1 2">
    <name type="scientific">Puccinia coronata f. sp. avenae</name>
    <dbReference type="NCBI Taxonomy" id="200324"/>
    <lineage>
        <taxon>Eukaryota</taxon>
        <taxon>Fungi</taxon>
        <taxon>Dikarya</taxon>
        <taxon>Basidiomycota</taxon>
        <taxon>Pucciniomycotina</taxon>
        <taxon>Pucciniomycetes</taxon>
        <taxon>Pucciniales</taxon>
        <taxon>Pucciniaceae</taxon>
        <taxon>Puccinia</taxon>
    </lineage>
</organism>
<sequence>MNGTRWSELNRLPYWDPVRNVALGVMHNWYEGVLQHHWRVRWAFEPEQPKNFTHDDQLDDWEDNNSSSSETSLNFHDNALVHIRKALPDIVVPRNSTTNADSTKFKEAYLLYTETSKVVFDSPKIVPNHHYVLHIPAQMRWWGSLSNVSEFAGERINGMLQKMKTNGIIGEIKGTVLREFCQTQRLNSQAPRWSLQLVNHQPKSETARLVEVHPDVYMALLQKLQGEDSTLQNYKDVPHPDGASVLTPYANELKSFESKGGLYISKTRQNCLPEFNV</sequence>
<proteinExistence type="predicted"/>
<dbReference type="PANTHER" id="PTHR31912:SF34">
    <property type="entry name" value="NOTOCHORD-RELATED PROTEIN"/>
    <property type="match status" value="1"/>
</dbReference>
<comment type="caution">
    <text evidence="1">The sequence shown here is derived from an EMBL/GenBank/DDBJ whole genome shotgun (WGS) entry which is preliminary data.</text>
</comment>
<dbReference type="Proteomes" id="UP000235392">
    <property type="component" value="Unassembled WGS sequence"/>
</dbReference>
<dbReference type="EMBL" id="PGCI01000079">
    <property type="protein sequence ID" value="PLW42358.1"/>
    <property type="molecule type" value="Genomic_DNA"/>
</dbReference>
<name>A0A2N5UX67_9BASI</name>
<evidence type="ECO:0000313" key="2">
    <source>
        <dbReference type="Proteomes" id="UP000235392"/>
    </source>
</evidence>
<accession>A0A2N5UX67</accession>
<reference evidence="1 2" key="1">
    <citation type="submission" date="2017-11" db="EMBL/GenBank/DDBJ databases">
        <title>De novo assembly and phasing of dikaryotic genomes from two isolates of Puccinia coronata f. sp. avenae, the causal agent of oat crown rust.</title>
        <authorList>
            <person name="Miller M.E."/>
            <person name="Zhang Y."/>
            <person name="Omidvar V."/>
            <person name="Sperschneider J."/>
            <person name="Schwessinger B."/>
            <person name="Raley C."/>
            <person name="Palmer J.M."/>
            <person name="Garnica D."/>
            <person name="Upadhyaya N."/>
            <person name="Rathjen J."/>
            <person name="Taylor J.M."/>
            <person name="Park R.F."/>
            <person name="Dodds P.N."/>
            <person name="Hirsch C.D."/>
            <person name="Kianian S.F."/>
            <person name="Figueroa M."/>
        </authorList>
    </citation>
    <scope>NUCLEOTIDE SEQUENCE [LARGE SCALE GENOMIC DNA]</scope>
    <source>
        <strain evidence="1">12SD80</strain>
    </source>
</reference>
<evidence type="ECO:0000313" key="1">
    <source>
        <dbReference type="EMBL" id="PLW42358.1"/>
    </source>
</evidence>
<protein>
    <submittedName>
        <fullName evidence="1">Uncharacterized protein</fullName>
    </submittedName>
</protein>
<gene>
    <name evidence="1" type="ORF">PCASD_06386</name>
</gene>